<dbReference type="InterPro" id="IPR022761">
    <property type="entry name" value="Fumarate_lyase_N"/>
</dbReference>
<dbReference type="FunFam" id="1.10.40.30:FF:000001">
    <property type="entry name" value="Argininosuccinate lyase"/>
    <property type="match status" value="1"/>
</dbReference>
<protein>
    <recommendedName>
        <fullName evidence="2 6">Argininosuccinate lyase</fullName>
        <shortName evidence="6">ASAL</shortName>
        <ecNumber evidence="2 6">4.3.2.1</ecNumber>
    </recommendedName>
    <alternativeName>
        <fullName evidence="6">Arginosuccinase</fullName>
    </alternativeName>
</protein>
<dbReference type="NCBIfam" id="TIGR00838">
    <property type="entry name" value="argH"/>
    <property type="match status" value="1"/>
</dbReference>
<dbReference type="PANTHER" id="PTHR43814:SF1">
    <property type="entry name" value="ARGININOSUCCINATE LYASE"/>
    <property type="match status" value="1"/>
</dbReference>
<keyword evidence="3 6" id="KW-0055">Arginine biosynthesis</keyword>
<evidence type="ECO:0000256" key="6">
    <source>
        <dbReference type="HAMAP-Rule" id="MF_00006"/>
    </source>
</evidence>
<sequence length="459" mass="51947">MTKKAWGGRFQGEAIEWVDAFNASIHFDQVLIEKDIAGSIAHATMLAAKDIITEDEKQQMIDGLSAVLDDYHEGRLELSVQHEDIHMNVEHALIEKIGDVGGKLHTARSRNDQIATDMHLYVKEKAYEIIESIETLQEAILELAEENIHCIMPGYTHLQRAQPVLFSHHIMAYFWMLKRDKDRFNDTLPRIDMSPLGAGAISGTTFDIDREMTKELLSFTDIYQNSMDAVSDRDYIIETLSNISLVMVHLSRLSEEIIFWMSEEANFVQLSDQFTTGSSMMPQKKNPDMAELIRGKSARTTGALTSMLMLVKGLPLTYNKDLQEDKEGIFDAVTTVKGSLRIMTGMLETMTINEAVLEKTVQNDFSNATELADYLVQKGVPFRKAHEVVGELVLKCINEGKYLKDLSLTEYKEHHDSIEEDIYTVLSPQVVVDRRKSLGGTGTEAVRHQLQIARETMKK</sequence>
<dbReference type="InterPro" id="IPR020557">
    <property type="entry name" value="Fumarate_lyase_CS"/>
</dbReference>
<dbReference type="AlphaFoldDB" id="A0A558AYY1"/>
<organism evidence="9 10">
    <name type="scientific">Salinicoccus cyprini</name>
    <dbReference type="NCBI Taxonomy" id="2493691"/>
    <lineage>
        <taxon>Bacteria</taxon>
        <taxon>Bacillati</taxon>
        <taxon>Bacillota</taxon>
        <taxon>Bacilli</taxon>
        <taxon>Bacillales</taxon>
        <taxon>Staphylococcaceae</taxon>
        <taxon>Salinicoccus</taxon>
    </lineage>
</organism>
<evidence type="ECO:0000256" key="3">
    <source>
        <dbReference type="ARBA" id="ARBA00022571"/>
    </source>
</evidence>
<evidence type="ECO:0000259" key="7">
    <source>
        <dbReference type="Pfam" id="PF00206"/>
    </source>
</evidence>
<gene>
    <name evidence="6 9" type="primary">argH</name>
    <name evidence="9" type="ORF">FO441_04055</name>
</gene>
<dbReference type="Gene3D" id="1.10.275.10">
    <property type="entry name" value="Fumarase/aspartase (N-terminal domain)"/>
    <property type="match status" value="1"/>
</dbReference>
<keyword evidence="5 6" id="KW-0456">Lyase</keyword>
<dbReference type="Gene3D" id="1.10.40.30">
    <property type="entry name" value="Fumarase/aspartase (C-terminal domain)"/>
    <property type="match status" value="1"/>
</dbReference>
<dbReference type="EMBL" id="VMSJ01000001">
    <property type="protein sequence ID" value="TVT29466.1"/>
    <property type="molecule type" value="Genomic_DNA"/>
</dbReference>
<evidence type="ECO:0000256" key="4">
    <source>
        <dbReference type="ARBA" id="ARBA00022605"/>
    </source>
</evidence>
<dbReference type="UniPathway" id="UPA00068">
    <property type="reaction ID" value="UER00114"/>
</dbReference>
<dbReference type="InterPro" id="IPR000362">
    <property type="entry name" value="Fumarate_lyase_fam"/>
</dbReference>
<dbReference type="InterPro" id="IPR008948">
    <property type="entry name" value="L-Aspartase-like"/>
</dbReference>
<dbReference type="EC" id="4.3.2.1" evidence="2 6"/>
<keyword evidence="4 6" id="KW-0028">Amino-acid biosynthesis</keyword>
<keyword evidence="10" id="KW-1185">Reference proteome</keyword>
<evidence type="ECO:0000256" key="5">
    <source>
        <dbReference type="ARBA" id="ARBA00023239"/>
    </source>
</evidence>
<evidence type="ECO:0000256" key="2">
    <source>
        <dbReference type="ARBA" id="ARBA00012338"/>
    </source>
</evidence>
<accession>A0A558AYY1</accession>
<dbReference type="InterPro" id="IPR024083">
    <property type="entry name" value="Fumarase/histidase_N"/>
</dbReference>
<dbReference type="GO" id="GO:0042450">
    <property type="term" value="P:L-arginine biosynthetic process via ornithine"/>
    <property type="evidence" value="ECO:0007669"/>
    <property type="project" value="UniProtKB-UniRule"/>
</dbReference>
<evidence type="ECO:0000313" key="9">
    <source>
        <dbReference type="EMBL" id="TVT29466.1"/>
    </source>
</evidence>
<dbReference type="OrthoDB" id="9769623at2"/>
<comment type="similarity">
    <text evidence="6">Belongs to the lyase 1 family. Argininosuccinate lyase subfamily.</text>
</comment>
<dbReference type="Gene3D" id="1.20.200.10">
    <property type="entry name" value="Fumarase/aspartase (Central domain)"/>
    <property type="match status" value="1"/>
</dbReference>
<name>A0A558AYY1_9STAP</name>
<dbReference type="PROSITE" id="PS00163">
    <property type="entry name" value="FUMARATE_LYASES"/>
    <property type="match status" value="1"/>
</dbReference>
<dbReference type="PRINTS" id="PR00149">
    <property type="entry name" value="FUMRATELYASE"/>
</dbReference>
<dbReference type="FunFam" id="1.20.200.10:FF:000015">
    <property type="entry name" value="argininosuccinate lyase isoform X2"/>
    <property type="match status" value="1"/>
</dbReference>
<dbReference type="FunFam" id="1.10.275.10:FF:000002">
    <property type="entry name" value="Argininosuccinate lyase"/>
    <property type="match status" value="1"/>
</dbReference>
<comment type="catalytic activity">
    <reaction evidence="6">
        <text>2-(N(omega)-L-arginino)succinate = fumarate + L-arginine</text>
        <dbReference type="Rhea" id="RHEA:24020"/>
        <dbReference type="ChEBI" id="CHEBI:29806"/>
        <dbReference type="ChEBI" id="CHEBI:32682"/>
        <dbReference type="ChEBI" id="CHEBI:57472"/>
        <dbReference type="EC" id="4.3.2.1"/>
    </reaction>
</comment>
<dbReference type="GO" id="GO:0004056">
    <property type="term" value="F:argininosuccinate lyase activity"/>
    <property type="evidence" value="ECO:0007669"/>
    <property type="project" value="UniProtKB-UniRule"/>
</dbReference>
<dbReference type="RefSeq" id="WP_145286127.1">
    <property type="nucleotide sequence ID" value="NZ_VMSJ01000001.1"/>
</dbReference>
<dbReference type="PRINTS" id="PR00145">
    <property type="entry name" value="ARGSUCLYASE"/>
</dbReference>
<dbReference type="Proteomes" id="UP000315103">
    <property type="component" value="Unassembled WGS sequence"/>
</dbReference>
<dbReference type="PANTHER" id="PTHR43814">
    <property type="entry name" value="ARGININOSUCCINATE LYASE"/>
    <property type="match status" value="1"/>
</dbReference>
<dbReference type="SUPFAM" id="SSF48557">
    <property type="entry name" value="L-aspartase-like"/>
    <property type="match status" value="1"/>
</dbReference>
<evidence type="ECO:0000259" key="8">
    <source>
        <dbReference type="Pfam" id="PF14698"/>
    </source>
</evidence>
<dbReference type="InterPro" id="IPR029419">
    <property type="entry name" value="Arg_succ_lyase_C"/>
</dbReference>
<keyword evidence="6" id="KW-0963">Cytoplasm</keyword>
<dbReference type="GO" id="GO:0005829">
    <property type="term" value="C:cytosol"/>
    <property type="evidence" value="ECO:0007669"/>
    <property type="project" value="TreeGrafter"/>
</dbReference>
<feature type="domain" description="Argininosuccinate lyase C-terminal" evidence="8">
    <location>
        <begin position="365"/>
        <end position="432"/>
    </location>
</feature>
<proteinExistence type="inferred from homology"/>
<dbReference type="HAMAP" id="MF_00006">
    <property type="entry name" value="Arg_succ_lyase"/>
    <property type="match status" value="1"/>
</dbReference>
<comment type="caution">
    <text evidence="9">The sequence shown here is derived from an EMBL/GenBank/DDBJ whole genome shotgun (WGS) entry which is preliminary data.</text>
</comment>
<dbReference type="InterPro" id="IPR009049">
    <property type="entry name" value="Argininosuccinate_lyase"/>
</dbReference>
<evidence type="ECO:0000313" key="10">
    <source>
        <dbReference type="Proteomes" id="UP000315103"/>
    </source>
</evidence>
<dbReference type="CDD" id="cd01359">
    <property type="entry name" value="Argininosuccinate_lyase"/>
    <property type="match status" value="1"/>
</dbReference>
<reference evidence="9 10" key="1">
    <citation type="submission" date="2019-07" db="EMBL/GenBank/DDBJ databases">
        <title>Salinicoccus cyprini sp. nov., isolated from gastro-intestinal tract of mirror carp, Cyprinus carpio var. specularis, collected from Gobind Sagar Reservoir, Himachal Pradesh, India.</title>
        <authorList>
            <person name="Talwar C."/>
            <person name="Singh A.K."/>
            <person name="Lal R."/>
            <person name="Negi R.K."/>
        </authorList>
    </citation>
    <scope>NUCLEOTIDE SEQUENCE [LARGE SCALE GENOMIC DNA]</scope>
    <source>
        <strain evidence="9 10">CT19</strain>
    </source>
</reference>
<dbReference type="Pfam" id="PF00206">
    <property type="entry name" value="Lyase_1"/>
    <property type="match status" value="1"/>
</dbReference>
<evidence type="ECO:0000256" key="1">
    <source>
        <dbReference type="ARBA" id="ARBA00004941"/>
    </source>
</evidence>
<comment type="subcellular location">
    <subcellularLocation>
        <location evidence="6">Cytoplasm</location>
    </subcellularLocation>
</comment>
<feature type="domain" description="Fumarate lyase N-terminal" evidence="7">
    <location>
        <begin position="8"/>
        <end position="302"/>
    </location>
</feature>
<comment type="pathway">
    <text evidence="1 6">Amino-acid biosynthesis; L-arginine biosynthesis; L-arginine from L-ornithine and carbamoyl phosphate: step 3/3.</text>
</comment>
<dbReference type="Pfam" id="PF14698">
    <property type="entry name" value="ASL_C2"/>
    <property type="match status" value="1"/>
</dbReference>